<dbReference type="PANTHER" id="PTHR43792:SF8">
    <property type="entry name" value="[RIBOSOMAL PROTEIN US5]-ALANINE N-ACETYLTRANSFERASE"/>
    <property type="match status" value="1"/>
</dbReference>
<gene>
    <name evidence="5" type="ORF">FHU39_000733</name>
</gene>
<keyword evidence="6" id="KW-1185">Reference proteome</keyword>
<evidence type="ECO:0000313" key="6">
    <source>
        <dbReference type="Proteomes" id="UP000559182"/>
    </source>
</evidence>
<evidence type="ECO:0000259" key="4">
    <source>
        <dbReference type="PROSITE" id="PS51186"/>
    </source>
</evidence>
<dbReference type="AlphaFoldDB" id="A0A839N1S5"/>
<evidence type="ECO:0000256" key="1">
    <source>
        <dbReference type="ARBA" id="ARBA00022679"/>
    </source>
</evidence>
<proteinExistence type="inferred from homology"/>
<protein>
    <submittedName>
        <fullName evidence="5">RimJ/RimL family protein N-acetyltransferase</fullName>
    </submittedName>
</protein>
<feature type="domain" description="N-acetyltransferase" evidence="4">
    <location>
        <begin position="203"/>
        <end position="374"/>
    </location>
</feature>
<dbReference type="GO" id="GO:0008999">
    <property type="term" value="F:protein-N-terminal-alanine acetyltransferase activity"/>
    <property type="evidence" value="ECO:0007669"/>
    <property type="project" value="TreeGrafter"/>
</dbReference>
<dbReference type="PANTHER" id="PTHR43792">
    <property type="entry name" value="GNAT FAMILY, PUTATIVE (AFU_ORTHOLOGUE AFUA_3G00765)-RELATED-RELATED"/>
    <property type="match status" value="1"/>
</dbReference>
<dbReference type="InterPro" id="IPR000182">
    <property type="entry name" value="GNAT_dom"/>
</dbReference>
<evidence type="ECO:0000256" key="3">
    <source>
        <dbReference type="ARBA" id="ARBA00038502"/>
    </source>
</evidence>
<sequence>MTVPKVLETQSLRLRPWRDDDARFVQEPDEASRLMATRMQPTPGTYDQWLRDRRECMESGAALYWCIADAGSDEPLGYVRLARLDQEFTRGSGELGYWLYPHARGRGVMAETVEAVRQHAFAPRAAGGLGLHRLQAGTNAANLASARVLRRAGFRMWGIERSVLAHPGGPSSDALNWELLATDDVDSQRISPLHVPTIELDGIRLRAWRDDDADLLPDEPDELARQYLPAPSQLTKASYAGWLERQRYLVDEATAVPWCIADTETDAPLGSITVFNIGEGTATSAEVGYWLLPAGRGRGLLSAAVEAVVSHSFSAQQRGGLGLTRLYAETDLDNVASQSALRGAGFRKWGEDRQAYTAADGRITDGAYFELLASDDREAQRAVDPPVLDFPAIRLRPLRRADAESIAATFADPQVRHWLSTPSDDLAGRAASYVARKRHVDLASHGSWWVICPAGSDDFHGVIGLQNFTEGNAEVGYWLATEARGRGLTRAALDTVRNYAFMSPATGGLGLRRLHLGVADGNHPSQRAALGAGFVQYGTAHAAEVLGDGSVVDLLLYECLAPQAG</sequence>
<dbReference type="InterPro" id="IPR051531">
    <property type="entry name" value="N-acetyltransferase"/>
</dbReference>
<evidence type="ECO:0000313" key="5">
    <source>
        <dbReference type="EMBL" id="MBB2890749.1"/>
    </source>
</evidence>
<dbReference type="RefSeq" id="WP_183319066.1">
    <property type="nucleotide sequence ID" value="NZ_JACHVQ010000001.1"/>
</dbReference>
<reference evidence="5 6" key="1">
    <citation type="submission" date="2020-08" db="EMBL/GenBank/DDBJ databases">
        <title>Sequencing the genomes of 1000 actinobacteria strains.</title>
        <authorList>
            <person name="Klenk H.-P."/>
        </authorList>
    </citation>
    <scope>NUCLEOTIDE SEQUENCE [LARGE SCALE GENOMIC DNA]</scope>
    <source>
        <strain evidence="5 6">DSM 105369</strain>
    </source>
</reference>
<name>A0A839N1S5_9MICO</name>
<dbReference type="SUPFAM" id="SSF55729">
    <property type="entry name" value="Acyl-CoA N-acyltransferases (Nat)"/>
    <property type="match status" value="3"/>
</dbReference>
<keyword evidence="2" id="KW-0012">Acyltransferase</keyword>
<organism evidence="5 6">
    <name type="scientific">Flexivirga oryzae</name>
    <dbReference type="NCBI Taxonomy" id="1794944"/>
    <lineage>
        <taxon>Bacteria</taxon>
        <taxon>Bacillati</taxon>
        <taxon>Actinomycetota</taxon>
        <taxon>Actinomycetes</taxon>
        <taxon>Micrococcales</taxon>
        <taxon>Dermacoccaceae</taxon>
        <taxon>Flexivirga</taxon>
    </lineage>
</organism>
<dbReference type="InterPro" id="IPR016181">
    <property type="entry name" value="Acyl_CoA_acyltransferase"/>
</dbReference>
<dbReference type="GO" id="GO:0005737">
    <property type="term" value="C:cytoplasm"/>
    <property type="evidence" value="ECO:0007669"/>
    <property type="project" value="TreeGrafter"/>
</dbReference>
<evidence type="ECO:0000256" key="2">
    <source>
        <dbReference type="ARBA" id="ARBA00023315"/>
    </source>
</evidence>
<comment type="caution">
    <text evidence="5">The sequence shown here is derived from an EMBL/GenBank/DDBJ whole genome shotgun (WGS) entry which is preliminary data.</text>
</comment>
<keyword evidence="1 5" id="KW-0808">Transferase</keyword>
<dbReference type="EMBL" id="JACHVQ010000001">
    <property type="protein sequence ID" value="MBB2890749.1"/>
    <property type="molecule type" value="Genomic_DNA"/>
</dbReference>
<dbReference type="Proteomes" id="UP000559182">
    <property type="component" value="Unassembled WGS sequence"/>
</dbReference>
<comment type="similarity">
    <text evidence="3">Belongs to the acetyltransferase family. RimJ subfamily.</text>
</comment>
<dbReference type="PROSITE" id="PS51186">
    <property type="entry name" value="GNAT"/>
    <property type="match status" value="3"/>
</dbReference>
<feature type="domain" description="N-acetyltransferase" evidence="4">
    <location>
        <begin position="12"/>
        <end position="182"/>
    </location>
</feature>
<dbReference type="Pfam" id="PF13302">
    <property type="entry name" value="Acetyltransf_3"/>
    <property type="match status" value="3"/>
</dbReference>
<feature type="domain" description="N-acetyltransferase" evidence="4">
    <location>
        <begin position="393"/>
        <end position="558"/>
    </location>
</feature>
<dbReference type="Gene3D" id="3.40.630.30">
    <property type="match status" value="3"/>
</dbReference>
<accession>A0A839N1S5</accession>